<gene>
    <name evidence="1" type="ORF">Slati_0545700</name>
</gene>
<comment type="caution">
    <text evidence="1">The sequence shown here is derived from an EMBL/GenBank/DDBJ whole genome shotgun (WGS) entry which is preliminary data.</text>
</comment>
<sequence>MNSAHTSVFKHLLISGLVVFLIFLSIPSQIFPLKKGLTSETTSSFSPRINDYSSQPNFPPTNLSHLVFGLLGSEKAWHHRKAYIESWWRPNATRGFLYLDKAPTGDLLPWSNASPPYRVSDNLTEFLRETEARAPVMIRMIHGIMEVFRETDHDENLRWVVMGDDDSVFFVDNIVDVLGQYDHTKYYYLGGQSEFIMSNYWFSFNQGFGGAGFMLSYPLAKALSEDMESCLRRYAKWRSADQITMVCIADIGVNLSPQKGIHQIDFRGNISGFLSSHPKSPLLSLHHLDMVAPIFPSKDRAESTRHLMNAAAVDQSRMLQQTICYHRQSNCSFSISWGYSAHIYERIMARSHLQKPIETFKPWSNITRPPHYMFDTMLPSNDSCEAPNVFFFQRVAKSSTGILTAYSRAAPRRGPPCSSSGNRTADFVSEIHVLSPRTKRKEMDRCECCDVVRVDGGKAELKYRECMISEIIA</sequence>
<organism evidence="1">
    <name type="scientific">Sesamum latifolium</name>
    <dbReference type="NCBI Taxonomy" id="2727402"/>
    <lineage>
        <taxon>Eukaryota</taxon>
        <taxon>Viridiplantae</taxon>
        <taxon>Streptophyta</taxon>
        <taxon>Embryophyta</taxon>
        <taxon>Tracheophyta</taxon>
        <taxon>Spermatophyta</taxon>
        <taxon>Magnoliopsida</taxon>
        <taxon>eudicotyledons</taxon>
        <taxon>Gunneridae</taxon>
        <taxon>Pentapetalae</taxon>
        <taxon>asterids</taxon>
        <taxon>lamiids</taxon>
        <taxon>Lamiales</taxon>
        <taxon>Pedaliaceae</taxon>
        <taxon>Sesamum</taxon>
    </lineage>
</organism>
<reference evidence="1" key="2">
    <citation type="journal article" date="2024" name="Plant">
        <title>Genomic evolution and insights into agronomic trait innovations of Sesamum species.</title>
        <authorList>
            <person name="Miao H."/>
            <person name="Wang L."/>
            <person name="Qu L."/>
            <person name="Liu H."/>
            <person name="Sun Y."/>
            <person name="Le M."/>
            <person name="Wang Q."/>
            <person name="Wei S."/>
            <person name="Zheng Y."/>
            <person name="Lin W."/>
            <person name="Duan Y."/>
            <person name="Cao H."/>
            <person name="Xiong S."/>
            <person name="Wang X."/>
            <person name="Wei L."/>
            <person name="Li C."/>
            <person name="Ma Q."/>
            <person name="Ju M."/>
            <person name="Zhao R."/>
            <person name="Li G."/>
            <person name="Mu C."/>
            <person name="Tian Q."/>
            <person name="Mei H."/>
            <person name="Zhang T."/>
            <person name="Gao T."/>
            <person name="Zhang H."/>
        </authorList>
    </citation>
    <scope>NUCLEOTIDE SEQUENCE</scope>
    <source>
        <strain evidence="1">KEN1</strain>
    </source>
</reference>
<dbReference type="InterPro" id="IPR006740">
    <property type="entry name" value="DUF604"/>
</dbReference>
<dbReference type="Gene3D" id="3.90.550.50">
    <property type="match status" value="1"/>
</dbReference>
<accession>A0AAW2XZM1</accession>
<dbReference type="EMBL" id="JACGWN010000002">
    <property type="protein sequence ID" value="KAL0459185.1"/>
    <property type="molecule type" value="Genomic_DNA"/>
</dbReference>
<proteinExistence type="predicted"/>
<dbReference type="AlphaFoldDB" id="A0AAW2XZM1"/>
<dbReference type="Pfam" id="PF04646">
    <property type="entry name" value="DUF604"/>
    <property type="match status" value="1"/>
</dbReference>
<dbReference type="PANTHER" id="PTHR10811">
    <property type="entry name" value="FRINGE-RELATED"/>
    <property type="match status" value="1"/>
</dbReference>
<reference evidence="1" key="1">
    <citation type="submission" date="2020-06" db="EMBL/GenBank/DDBJ databases">
        <authorList>
            <person name="Li T."/>
            <person name="Hu X."/>
            <person name="Zhang T."/>
            <person name="Song X."/>
            <person name="Zhang H."/>
            <person name="Dai N."/>
            <person name="Sheng W."/>
            <person name="Hou X."/>
            <person name="Wei L."/>
        </authorList>
    </citation>
    <scope>NUCLEOTIDE SEQUENCE</scope>
    <source>
        <strain evidence="1">KEN1</strain>
        <tissue evidence="1">Leaf</tissue>
    </source>
</reference>
<name>A0AAW2XZM1_9LAMI</name>
<protein>
    <submittedName>
        <fullName evidence="1">Uncharacterized protein</fullName>
    </submittedName>
</protein>
<dbReference type="FunFam" id="3.90.550.50:FF:000061">
    <property type="entry name" value="AT4g00300 protein"/>
    <property type="match status" value="1"/>
</dbReference>
<evidence type="ECO:0000313" key="1">
    <source>
        <dbReference type="EMBL" id="KAL0459185.1"/>
    </source>
</evidence>